<feature type="transmembrane region" description="Helical" evidence="7">
    <location>
        <begin position="167"/>
        <end position="186"/>
    </location>
</feature>
<feature type="compositionally biased region" description="Low complexity" evidence="6">
    <location>
        <begin position="448"/>
        <end position="459"/>
    </location>
</feature>
<dbReference type="SUPFAM" id="SSF103473">
    <property type="entry name" value="MFS general substrate transporter"/>
    <property type="match status" value="1"/>
</dbReference>
<feature type="transmembrane region" description="Helical" evidence="7">
    <location>
        <begin position="269"/>
        <end position="289"/>
    </location>
</feature>
<feature type="domain" description="Major facilitator superfamily (MFS) profile" evidence="8">
    <location>
        <begin position="10"/>
        <end position="448"/>
    </location>
</feature>
<feature type="transmembrane region" description="Helical" evidence="7">
    <location>
        <begin position="12"/>
        <end position="33"/>
    </location>
</feature>
<reference evidence="9" key="1">
    <citation type="submission" date="2022-06" db="EMBL/GenBank/DDBJ databases">
        <title>Draft genome sequence of Streptomyces sp. RB6PN25 isolated from peat swamp forest in Thailand.</title>
        <authorList>
            <person name="Duangmal K."/>
            <person name="Klaysubun C."/>
        </authorList>
    </citation>
    <scope>NUCLEOTIDE SEQUENCE</scope>
    <source>
        <strain evidence="9">RB6PN25</strain>
    </source>
</reference>
<evidence type="ECO:0000313" key="9">
    <source>
        <dbReference type="EMBL" id="MCQ4079925.1"/>
    </source>
</evidence>
<evidence type="ECO:0000256" key="6">
    <source>
        <dbReference type="SAM" id="MobiDB-lite"/>
    </source>
</evidence>
<evidence type="ECO:0000313" key="10">
    <source>
        <dbReference type="Proteomes" id="UP001057702"/>
    </source>
</evidence>
<feature type="transmembrane region" description="Helical" evidence="7">
    <location>
        <begin position="295"/>
        <end position="317"/>
    </location>
</feature>
<evidence type="ECO:0000256" key="7">
    <source>
        <dbReference type="SAM" id="Phobius"/>
    </source>
</evidence>
<dbReference type="Gene3D" id="1.20.1250.20">
    <property type="entry name" value="MFS general substrate transporter like domains"/>
    <property type="match status" value="1"/>
</dbReference>
<dbReference type="EMBL" id="JANFNG010000002">
    <property type="protein sequence ID" value="MCQ4079925.1"/>
    <property type="molecule type" value="Genomic_DNA"/>
</dbReference>
<dbReference type="Proteomes" id="UP001057702">
    <property type="component" value="Unassembled WGS sequence"/>
</dbReference>
<gene>
    <name evidence="9" type="ORF">NGB36_04790</name>
</gene>
<feature type="transmembrane region" description="Helical" evidence="7">
    <location>
        <begin position="77"/>
        <end position="102"/>
    </location>
</feature>
<dbReference type="PRINTS" id="PR01035">
    <property type="entry name" value="TCRTETA"/>
</dbReference>
<dbReference type="Pfam" id="PF07690">
    <property type="entry name" value="MFS_1"/>
    <property type="match status" value="1"/>
</dbReference>
<dbReference type="InterPro" id="IPR001958">
    <property type="entry name" value="Tet-R_TetA/multi-R_MdtG-like"/>
</dbReference>
<evidence type="ECO:0000256" key="3">
    <source>
        <dbReference type="ARBA" id="ARBA00022989"/>
    </source>
</evidence>
<feature type="transmembrane region" description="Helical" evidence="7">
    <location>
        <begin position="198"/>
        <end position="215"/>
    </location>
</feature>
<feature type="transmembrane region" description="Helical" evidence="7">
    <location>
        <begin position="425"/>
        <end position="444"/>
    </location>
</feature>
<evidence type="ECO:0000259" key="8">
    <source>
        <dbReference type="PROSITE" id="PS50850"/>
    </source>
</evidence>
<evidence type="ECO:0000256" key="4">
    <source>
        <dbReference type="ARBA" id="ARBA00023136"/>
    </source>
</evidence>
<feature type="transmembrane region" description="Helical" evidence="7">
    <location>
        <begin position="138"/>
        <end position="161"/>
    </location>
</feature>
<dbReference type="InterPro" id="IPR020846">
    <property type="entry name" value="MFS_dom"/>
</dbReference>
<feature type="transmembrane region" description="Helical" evidence="7">
    <location>
        <begin position="354"/>
        <end position="380"/>
    </location>
</feature>
<keyword evidence="5" id="KW-0046">Antibiotic resistance</keyword>
<dbReference type="Gene3D" id="1.20.1720.10">
    <property type="entry name" value="Multidrug resistance protein D"/>
    <property type="match status" value="1"/>
</dbReference>
<keyword evidence="4 7" id="KW-0472">Membrane</keyword>
<keyword evidence="2 7" id="KW-0812">Transmembrane</keyword>
<proteinExistence type="predicted"/>
<dbReference type="CDD" id="cd17321">
    <property type="entry name" value="MFS_MMR_MDR_like"/>
    <property type="match status" value="1"/>
</dbReference>
<dbReference type="PROSITE" id="PS50850">
    <property type="entry name" value="MFS"/>
    <property type="match status" value="1"/>
</dbReference>
<organism evidence="9 10">
    <name type="scientific">Streptomyces humicola</name>
    <dbReference type="NCBI Taxonomy" id="2953240"/>
    <lineage>
        <taxon>Bacteria</taxon>
        <taxon>Bacillati</taxon>
        <taxon>Actinomycetota</taxon>
        <taxon>Actinomycetes</taxon>
        <taxon>Kitasatosporales</taxon>
        <taxon>Streptomycetaceae</taxon>
        <taxon>Streptomyces</taxon>
    </lineage>
</organism>
<evidence type="ECO:0000256" key="2">
    <source>
        <dbReference type="ARBA" id="ARBA00022692"/>
    </source>
</evidence>
<comment type="caution">
    <text evidence="9">The sequence shown here is derived from an EMBL/GenBank/DDBJ whole genome shotgun (WGS) entry which is preliminary data.</text>
</comment>
<feature type="transmembrane region" description="Helical" evidence="7">
    <location>
        <begin position="108"/>
        <end position="126"/>
    </location>
</feature>
<dbReference type="InterPro" id="IPR011701">
    <property type="entry name" value="MFS"/>
</dbReference>
<dbReference type="PANTHER" id="PTHR42718:SF42">
    <property type="entry name" value="EXPORT PROTEIN"/>
    <property type="match status" value="1"/>
</dbReference>
<feature type="transmembrane region" description="Helical" evidence="7">
    <location>
        <begin position="329"/>
        <end position="348"/>
    </location>
</feature>
<comment type="subcellular location">
    <subcellularLocation>
        <location evidence="1">Cell membrane</location>
        <topology evidence="1">Multi-pass membrane protein</topology>
    </subcellularLocation>
</comment>
<evidence type="ECO:0000256" key="5">
    <source>
        <dbReference type="ARBA" id="ARBA00023251"/>
    </source>
</evidence>
<dbReference type="PANTHER" id="PTHR42718">
    <property type="entry name" value="MAJOR FACILITATOR SUPERFAMILY MULTIDRUG TRANSPORTER MFSC"/>
    <property type="match status" value="1"/>
</dbReference>
<dbReference type="RefSeq" id="WP_255918788.1">
    <property type="nucleotide sequence ID" value="NZ_JANFNG010000002.1"/>
</dbReference>
<name>A0ABT1PTQ4_9ACTN</name>
<evidence type="ECO:0000256" key="1">
    <source>
        <dbReference type="ARBA" id="ARBA00004651"/>
    </source>
</evidence>
<feature type="transmembrane region" description="Helical" evidence="7">
    <location>
        <begin position="45"/>
        <end position="65"/>
    </location>
</feature>
<keyword evidence="10" id="KW-1185">Reference proteome</keyword>
<feature type="transmembrane region" description="Helical" evidence="7">
    <location>
        <begin position="401"/>
        <end position="419"/>
    </location>
</feature>
<sequence>MDLRRRRWLPLVAVSFGFFMVILDVTVVTVAVPSLGSDLRAGASALQWVVDGYTLAFAALMLLCGRLGDRFGHRRTFVAGLVVFTAASAACGAAPTAGLLIAARLVQGIGAALMVPASLALLRAAYPEPEARARAFGAWAALSGLGAAAGPLVGGLAVRFLDWRAAFGINLPFGLLAIVLTVRSVPAPAPRAGTSLRLPAQLLGIASLAALTAGLNEAGALGWSDPLVTGCLGAGIAAGLGCAALVRWPAPRQPRLPSHRARGLAGGTMVGLLLNLGIYGLIYLATLYFQRLRGYSPLEAGLGLLPLFAVMTASSFLSGRLCAHTGPRVPMVAGLLAGSAGLAGWVLAGPHSPYASLVIPMALAGGGTAFTMPAATTAVMESAPTERGGTAAATLNTARQIGSALGVALFGSLAASRFIPGLHLSALLAAGAFLLAALTAALTAPGATTTRAGDTATSGGRPGRTAAR</sequence>
<keyword evidence="3 7" id="KW-1133">Transmembrane helix</keyword>
<feature type="region of interest" description="Disordered" evidence="6">
    <location>
        <begin position="448"/>
        <end position="468"/>
    </location>
</feature>
<accession>A0ABT1PTQ4</accession>
<dbReference type="InterPro" id="IPR036259">
    <property type="entry name" value="MFS_trans_sf"/>
</dbReference>
<protein>
    <submittedName>
        <fullName evidence="9">MFS transporter</fullName>
    </submittedName>
</protein>
<feature type="transmembrane region" description="Helical" evidence="7">
    <location>
        <begin position="227"/>
        <end position="248"/>
    </location>
</feature>